<gene>
    <name evidence="2" type="ORF">FIBSPDRAFT_894006</name>
</gene>
<evidence type="ECO:0000313" key="3">
    <source>
        <dbReference type="Proteomes" id="UP000076532"/>
    </source>
</evidence>
<name>A0A166GEZ6_9AGAM</name>
<evidence type="ECO:0000313" key="2">
    <source>
        <dbReference type="EMBL" id="KZP17765.1"/>
    </source>
</evidence>
<sequence length="354" mass="38629">MPNKDDPIQGPPISTAIPGINWCGHGPDSETGGYAWQTVRQCACMSGAHMGARVHGQTARQCVWAGHVRMDGRERMGGAKKSRDQGRWRIENGARSKSNLVPKAARMSGHERKRERGNEAGMGRTSGMSDMTNKLETMGGHEVGASTRYGLGGIRRSSGVPEIQIVVRLTAGIQLGQVYSMPMPKELCSCCGKFLTRKTVLAHSGGGGLQTNKAQFVQLHHGILPIQSTSQPRHPLAAAGPPHKRRHVDGLHNALQATDIDFSMMSINPNLDGGTSQNHEEDDMEYKHQTHCHVTVEDVTDEDSRSSDSDSSDLDSHVFDLEDEDDNWVSAAEWINEDFEKALDDFGALPCILT</sequence>
<protein>
    <submittedName>
        <fullName evidence="2">Uncharacterized protein</fullName>
    </submittedName>
</protein>
<proteinExistence type="predicted"/>
<feature type="compositionally biased region" description="Basic and acidic residues" evidence="1">
    <location>
        <begin position="108"/>
        <end position="118"/>
    </location>
</feature>
<keyword evidence="3" id="KW-1185">Reference proteome</keyword>
<evidence type="ECO:0000256" key="1">
    <source>
        <dbReference type="SAM" id="MobiDB-lite"/>
    </source>
</evidence>
<feature type="region of interest" description="Disordered" evidence="1">
    <location>
        <begin position="75"/>
        <end position="129"/>
    </location>
</feature>
<dbReference type="AlphaFoldDB" id="A0A166GEZ6"/>
<dbReference type="EMBL" id="KV417579">
    <property type="protein sequence ID" value="KZP17765.1"/>
    <property type="molecule type" value="Genomic_DNA"/>
</dbReference>
<dbReference type="Proteomes" id="UP000076532">
    <property type="component" value="Unassembled WGS sequence"/>
</dbReference>
<reference evidence="2 3" key="1">
    <citation type="journal article" date="2016" name="Mol. Biol. Evol.">
        <title>Comparative Genomics of Early-Diverging Mushroom-Forming Fungi Provides Insights into the Origins of Lignocellulose Decay Capabilities.</title>
        <authorList>
            <person name="Nagy L.G."/>
            <person name="Riley R."/>
            <person name="Tritt A."/>
            <person name="Adam C."/>
            <person name="Daum C."/>
            <person name="Floudas D."/>
            <person name="Sun H."/>
            <person name="Yadav J.S."/>
            <person name="Pangilinan J."/>
            <person name="Larsson K.H."/>
            <person name="Matsuura K."/>
            <person name="Barry K."/>
            <person name="Labutti K."/>
            <person name="Kuo R."/>
            <person name="Ohm R.A."/>
            <person name="Bhattacharya S.S."/>
            <person name="Shirouzu T."/>
            <person name="Yoshinaga Y."/>
            <person name="Martin F.M."/>
            <person name="Grigoriev I.V."/>
            <person name="Hibbett D.S."/>
        </authorList>
    </citation>
    <scope>NUCLEOTIDE SEQUENCE [LARGE SCALE GENOMIC DNA]</scope>
    <source>
        <strain evidence="2 3">CBS 109695</strain>
    </source>
</reference>
<feature type="region of interest" description="Disordered" evidence="1">
    <location>
        <begin position="298"/>
        <end position="319"/>
    </location>
</feature>
<organism evidence="2 3">
    <name type="scientific">Athelia psychrophila</name>
    <dbReference type="NCBI Taxonomy" id="1759441"/>
    <lineage>
        <taxon>Eukaryota</taxon>
        <taxon>Fungi</taxon>
        <taxon>Dikarya</taxon>
        <taxon>Basidiomycota</taxon>
        <taxon>Agaricomycotina</taxon>
        <taxon>Agaricomycetes</taxon>
        <taxon>Agaricomycetidae</taxon>
        <taxon>Atheliales</taxon>
        <taxon>Atheliaceae</taxon>
        <taxon>Athelia</taxon>
    </lineage>
</organism>
<feature type="compositionally biased region" description="Basic and acidic residues" evidence="1">
    <location>
        <begin position="75"/>
        <end position="94"/>
    </location>
</feature>
<accession>A0A166GEZ6</accession>
<feature type="compositionally biased region" description="Basic and acidic residues" evidence="1">
    <location>
        <begin position="302"/>
        <end position="319"/>
    </location>
</feature>